<dbReference type="Proteomes" id="UP000198341">
    <property type="component" value="Chromosome 17"/>
</dbReference>
<dbReference type="RefSeq" id="XP_007508470.1">
    <property type="nucleotide sequence ID" value="XM_007508408.1"/>
</dbReference>
<name>K8ERK2_9CHLO</name>
<dbReference type="OrthoDB" id="10267381at2759"/>
<dbReference type="PROSITE" id="PS51819">
    <property type="entry name" value="VOC"/>
    <property type="match status" value="1"/>
</dbReference>
<dbReference type="AlphaFoldDB" id="K8ERK2"/>
<dbReference type="Pfam" id="PF00903">
    <property type="entry name" value="Glyoxalase"/>
    <property type="match status" value="1"/>
</dbReference>
<keyword evidence="4" id="KW-1185">Reference proteome</keyword>
<accession>K8ERK2</accession>
<feature type="region of interest" description="Disordered" evidence="1">
    <location>
        <begin position="62"/>
        <end position="85"/>
    </location>
</feature>
<gene>
    <name evidence="3" type="ordered locus">Bathy17g00120</name>
</gene>
<dbReference type="SUPFAM" id="SSF54593">
    <property type="entry name" value="Glyoxalase/Bleomycin resistance protein/Dihydroxybiphenyl dioxygenase"/>
    <property type="match status" value="1"/>
</dbReference>
<reference evidence="3 4" key="1">
    <citation type="submission" date="2011-10" db="EMBL/GenBank/DDBJ databases">
        <authorList>
            <person name="Genoscope - CEA"/>
        </authorList>
    </citation>
    <scope>NUCLEOTIDE SEQUENCE [LARGE SCALE GENOMIC DNA]</scope>
    <source>
        <strain evidence="3 4">RCC 1105</strain>
    </source>
</reference>
<dbReference type="InterPro" id="IPR004360">
    <property type="entry name" value="Glyas_Fos-R_dOase_dom"/>
</dbReference>
<evidence type="ECO:0000313" key="3">
    <source>
        <dbReference type="EMBL" id="CCO20574.1"/>
    </source>
</evidence>
<protein>
    <recommendedName>
        <fullName evidence="2">VOC domain-containing protein</fullName>
    </recommendedName>
</protein>
<proteinExistence type="predicted"/>
<organism evidence="3 4">
    <name type="scientific">Bathycoccus prasinos</name>
    <dbReference type="NCBI Taxonomy" id="41875"/>
    <lineage>
        <taxon>Eukaryota</taxon>
        <taxon>Viridiplantae</taxon>
        <taxon>Chlorophyta</taxon>
        <taxon>Mamiellophyceae</taxon>
        <taxon>Mamiellales</taxon>
        <taxon>Bathycoccaceae</taxon>
        <taxon>Bathycoccus</taxon>
    </lineage>
</organism>
<evidence type="ECO:0000259" key="2">
    <source>
        <dbReference type="PROSITE" id="PS51819"/>
    </source>
</evidence>
<dbReference type="InterPro" id="IPR029068">
    <property type="entry name" value="Glyas_Bleomycin-R_OHBP_Dase"/>
</dbReference>
<dbReference type="GeneID" id="19010941"/>
<evidence type="ECO:0000256" key="1">
    <source>
        <dbReference type="SAM" id="MobiDB-lite"/>
    </source>
</evidence>
<dbReference type="EMBL" id="FO082262">
    <property type="protein sequence ID" value="CCO20574.1"/>
    <property type="molecule type" value="Genomic_DNA"/>
</dbReference>
<dbReference type="Gene3D" id="3.10.180.10">
    <property type="entry name" value="2,3-Dihydroxybiphenyl 1,2-Dioxygenase, domain 1"/>
    <property type="match status" value="1"/>
</dbReference>
<dbReference type="PANTHER" id="PTHR33993:SF14">
    <property type="entry name" value="GB|AAF24581.1"/>
    <property type="match status" value="1"/>
</dbReference>
<feature type="domain" description="VOC" evidence="2">
    <location>
        <begin position="4"/>
        <end position="144"/>
    </location>
</feature>
<dbReference type="KEGG" id="bpg:Bathy17g00120"/>
<dbReference type="PANTHER" id="PTHR33993">
    <property type="entry name" value="GLYOXALASE-RELATED"/>
    <property type="match status" value="1"/>
</dbReference>
<evidence type="ECO:0000313" key="4">
    <source>
        <dbReference type="Proteomes" id="UP000198341"/>
    </source>
</evidence>
<dbReference type="InterPro" id="IPR037523">
    <property type="entry name" value="VOC_core"/>
</dbReference>
<dbReference type="InterPro" id="IPR052164">
    <property type="entry name" value="Anthracycline_SecMetBiosynth"/>
</dbReference>
<sequence length="150" mass="16671">MSTRLKHILLSSNNLKKTCDFFTKGLGFSLVVCTDTFAELTIGKKSPTTTSNSSNITLAVQQKTLVSSKEDEDEEEERRNRQSEKNTISLNFEVVDVDRAVKQLLELGGTLDGPIQFTSDKSKTVEKIAAMTTIDGHSIGLFEPKERKNE</sequence>